<dbReference type="InterPro" id="IPR001478">
    <property type="entry name" value="PDZ"/>
</dbReference>
<name>A0A0C2CPB0_9BACT</name>
<dbReference type="InterPro" id="IPR036034">
    <property type="entry name" value="PDZ_sf"/>
</dbReference>
<accession>A0A0C2CPB0</accession>
<comment type="caution">
    <text evidence="2">The sequence shown here is derived from an EMBL/GenBank/DDBJ whole genome shotgun (WGS) entry which is preliminary data.</text>
</comment>
<evidence type="ECO:0000313" key="3">
    <source>
        <dbReference type="Proteomes" id="UP000031599"/>
    </source>
</evidence>
<feature type="domain" description="PDZ" evidence="1">
    <location>
        <begin position="74"/>
        <end position="142"/>
    </location>
</feature>
<dbReference type="SMART" id="SM00228">
    <property type="entry name" value="PDZ"/>
    <property type="match status" value="2"/>
</dbReference>
<dbReference type="Pfam" id="PF17820">
    <property type="entry name" value="PDZ_6"/>
    <property type="match status" value="1"/>
</dbReference>
<dbReference type="Pfam" id="PF13180">
    <property type="entry name" value="PDZ_2"/>
    <property type="match status" value="1"/>
</dbReference>
<evidence type="ECO:0000259" key="1">
    <source>
        <dbReference type="SMART" id="SM00228"/>
    </source>
</evidence>
<organism evidence="2 3">
    <name type="scientific">Enhygromyxa salina</name>
    <dbReference type="NCBI Taxonomy" id="215803"/>
    <lineage>
        <taxon>Bacteria</taxon>
        <taxon>Pseudomonadati</taxon>
        <taxon>Myxococcota</taxon>
        <taxon>Polyangia</taxon>
        <taxon>Nannocystales</taxon>
        <taxon>Nannocystaceae</taxon>
        <taxon>Enhygromyxa</taxon>
    </lineage>
</organism>
<dbReference type="Gene3D" id="2.30.42.10">
    <property type="match status" value="2"/>
</dbReference>
<sequence length="320" mass="34196">MFMTALGLVAGFGLGCGGDVPAPTADPAGPATAPTNDPLLAELLGESVEVDGERVIADAIVVRLAFEPLIRGTGPASLQLVQSQGYRLSGVAERGPLWLLGLRDGDVLTSVDGQPISAREHELRSQWEARPRAVEITYLRGTEVRVLKLEIRAGASWKSADPGVKQVAERNPSELVQATTDRETDATAEPTLDLSEAVRCTPSEADDEDLGRCELDRAALDELLSRPELLARQMRIVPSHSDGQPLGFKVYGIRSSSFPSLLGLRNGDLITAINGHPLNSPDDALTAYSKLREATELVLALRRDGQDRKLTIVIGDGLPG</sequence>
<protein>
    <submittedName>
        <fullName evidence="2">General secretion pathway protein C</fullName>
    </submittedName>
</protein>
<feature type="domain" description="PDZ" evidence="1">
    <location>
        <begin position="244"/>
        <end position="305"/>
    </location>
</feature>
<dbReference type="InterPro" id="IPR041489">
    <property type="entry name" value="PDZ_6"/>
</dbReference>
<gene>
    <name evidence="2" type="ORF">DB30_00588</name>
</gene>
<dbReference type="AlphaFoldDB" id="A0A0C2CPB0"/>
<dbReference type="EMBL" id="JMCC02000108">
    <property type="protein sequence ID" value="KIG13051.1"/>
    <property type="molecule type" value="Genomic_DNA"/>
</dbReference>
<evidence type="ECO:0000313" key="2">
    <source>
        <dbReference type="EMBL" id="KIG13051.1"/>
    </source>
</evidence>
<dbReference type="Proteomes" id="UP000031599">
    <property type="component" value="Unassembled WGS sequence"/>
</dbReference>
<proteinExistence type="predicted"/>
<reference evidence="2 3" key="1">
    <citation type="submission" date="2014-12" db="EMBL/GenBank/DDBJ databases">
        <title>Genome assembly of Enhygromyxa salina DSM 15201.</title>
        <authorList>
            <person name="Sharma G."/>
            <person name="Subramanian S."/>
        </authorList>
    </citation>
    <scope>NUCLEOTIDE SEQUENCE [LARGE SCALE GENOMIC DNA]</scope>
    <source>
        <strain evidence="2 3">DSM 15201</strain>
    </source>
</reference>
<dbReference type="SUPFAM" id="SSF50156">
    <property type="entry name" value="PDZ domain-like"/>
    <property type="match status" value="2"/>
</dbReference>